<comment type="caution">
    <text evidence="2">The sequence shown here is derived from an EMBL/GenBank/DDBJ whole genome shotgun (WGS) entry which is preliminary data.</text>
</comment>
<dbReference type="OrthoDB" id="9786278at2"/>
<gene>
    <name evidence="2" type="ORF">AUC60_11615</name>
</gene>
<dbReference type="Proteomes" id="UP000195440">
    <property type="component" value="Unassembled WGS sequence"/>
</dbReference>
<dbReference type="Pfam" id="PF18863">
    <property type="entry name" value="AbiJ_NTD4"/>
    <property type="match status" value="1"/>
</dbReference>
<protein>
    <recommendedName>
        <fullName evidence="1">HEPN AbiJ-N-terminal domain-containing protein</fullName>
    </recommendedName>
</protein>
<dbReference type="EMBL" id="LOHF01000008">
    <property type="protein sequence ID" value="OUM73716.1"/>
    <property type="molecule type" value="Genomic_DNA"/>
</dbReference>
<feature type="domain" description="HEPN AbiJ-N-terminal" evidence="1">
    <location>
        <begin position="5"/>
        <end position="166"/>
    </location>
</feature>
<proteinExistence type="predicted"/>
<evidence type="ECO:0000313" key="2">
    <source>
        <dbReference type="EMBL" id="OUM73716.1"/>
    </source>
</evidence>
<sequence>MEGDFSQRMGLRPASKSIQIEDMDRDLRTGLWNAAYTHYWNQFIPYYPGSGLIANTNMEELASHIQSRFLKLRLDQLPIDFTSFVESLGSIYQKGEWHRVYSFIEFVIKLAPNYNSAYEEFTSTELFIKECNDVLQAESSAYRIVNGLVTRITDPQEIAEIDTAIASASGYAGVKTHLQTALAMLTDRQNPDFRNSIKESISAVESLAKQITGNPQTTLAPALSELERHHALHPALKSAFSSLYGWTSNADGIRHALMDVSNLSHADARWMLISCSAFINFAIDTTKD</sequence>
<evidence type="ECO:0000313" key="3">
    <source>
        <dbReference type="Proteomes" id="UP000195440"/>
    </source>
</evidence>
<dbReference type="RefSeq" id="WP_087267078.1">
    <property type="nucleotide sequence ID" value="NZ_JBJGBV010000002.1"/>
</dbReference>
<accession>A0A1Y3P1L9</accession>
<dbReference type="AlphaFoldDB" id="A0A1Y3P1L9"/>
<name>A0A1Y3P1L9_9PSED</name>
<dbReference type="InterPro" id="IPR049503">
    <property type="entry name" value="AbiJ_NTD4"/>
</dbReference>
<keyword evidence="3" id="KW-1185">Reference proteome</keyword>
<organism evidence="2 3">
    <name type="scientific">Pseudomonas caspiana</name>
    <dbReference type="NCBI Taxonomy" id="1451454"/>
    <lineage>
        <taxon>Bacteria</taxon>
        <taxon>Pseudomonadati</taxon>
        <taxon>Pseudomonadota</taxon>
        <taxon>Gammaproteobacteria</taxon>
        <taxon>Pseudomonadales</taxon>
        <taxon>Pseudomonadaceae</taxon>
        <taxon>Pseudomonas</taxon>
    </lineage>
</organism>
<reference evidence="2 3" key="1">
    <citation type="journal article" date="2017" name="Syst. Appl. Microbiol.">
        <title>Pseudomonas caspiana sp. nov., a citrus pathogen in the Pseudomonas syringae phylogenetic group.</title>
        <authorList>
            <person name="Busquets A."/>
            <person name="Gomila M."/>
            <person name="Beiki F."/>
            <person name="Mulet M."/>
            <person name="Rahimian H."/>
            <person name="Garcia-Valdes E."/>
            <person name="Lalucat J."/>
        </authorList>
    </citation>
    <scope>NUCLEOTIDE SEQUENCE [LARGE SCALE GENOMIC DNA]</scope>
    <source>
        <strain evidence="2 3">FBF102</strain>
    </source>
</reference>
<evidence type="ECO:0000259" key="1">
    <source>
        <dbReference type="Pfam" id="PF18863"/>
    </source>
</evidence>